<dbReference type="KEGG" id="stcm:SCMC78_12970"/>
<dbReference type="AlphaFoldDB" id="A0AB33KIY7"/>
<accession>A0AB33KIY7</accession>
<keyword evidence="2" id="KW-1133">Transmembrane helix</keyword>
<gene>
    <name evidence="3" type="ORF">SCMC78_12970</name>
</gene>
<protein>
    <submittedName>
        <fullName evidence="3">Uncharacterized protein</fullName>
    </submittedName>
</protein>
<feature type="transmembrane region" description="Helical" evidence="2">
    <location>
        <begin position="67"/>
        <end position="91"/>
    </location>
</feature>
<evidence type="ECO:0000256" key="2">
    <source>
        <dbReference type="SAM" id="Phobius"/>
    </source>
</evidence>
<feature type="region of interest" description="Disordered" evidence="1">
    <location>
        <begin position="21"/>
        <end position="62"/>
    </location>
</feature>
<feature type="compositionally biased region" description="Acidic residues" evidence="1">
    <location>
        <begin position="132"/>
        <end position="146"/>
    </location>
</feature>
<evidence type="ECO:0000313" key="3">
    <source>
        <dbReference type="EMBL" id="BFP51490.1"/>
    </source>
</evidence>
<evidence type="ECO:0000256" key="1">
    <source>
        <dbReference type="SAM" id="MobiDB-lite"/>
    </source>
</evidence>
<keyword evidence="2" id="KW-0812">Transmembrane</keyword>
<dbReference type="EMBL" id="AP035884">
    <property type="protein sequence ID" value="BFP51490.1"/>
    <property type="molecule type" value="Genomic_DNA"/>
</dbReference>
<reference evidence="3" key="1">
    <citation type="submission" date="2024-07" db="EMBL/GenBank/DDBJ databases">
        <title>Complete genome sequences of cellulolytic bacteria, Kitasatospora sp. CMC57 and Streptomyces sp. CMC78, isolated from Japanese agricultural soil.</title>
        <authorList>
            <person name="Hashimoto T."/>
            <person name="Ito M."/>
            <person name="Iwamoto M."/>
            <person name="Fukahori D."/>
            <person name="Shoda T."/>
            <person name="Sakoda M."/>
            <person name="Morohoshi T."/>
            <person name="Mitsuboshi M."/>
            <person name="Nishizawa T."/>
        </authorList>
    </citation>
    <scope>NUCLEOTIDE SEQUENCE</scope>
    <source>
        <strain evidence="3">CMC78</strain>
    </source>
</reference>
<feature type="region of interest" description="Disordered" evidence="1">
    <location>
        <begin position="132"/>
        <end position="151"/>
    </location>
</feature>
<name>A0AB33KIY7_9ACTN</name>
<feature type="compositionally biased region" description="Low complexity" evidence="1">
    <location>
        <begin position="34"/>
        <end position="50"/>
    </location>
</feature>
<sequence length="241" mass="25904">MRRRHVRLGLHLIDFPWGDLMSDAFPPPPPEPEPQAAQEPQQPAFAQPSSPWAPPAAPPRGQRRTGLIVTLSLIGGLVVTGATAALVYAFMQEASESFARAEDRVTSRYDTTGPEDGEGWEEFDELEDAEDFGESGDFEAPEDDGPPAEKDATITKCTRDSLINWISADIKVVNGSTSTASYVVFVSFLDRDGDVVTEGLAVTDDDVAPGATARIEAQGVGEVPAGTKCRIDRVEREAMTG</sequence>
<keyword evidence="2" id="KW-0472">Membrane</keyword>
<organism evidence="3">
    <name type="scientific">Streptomyces sp. CMC78</name>
    <dbReference type="NCBI Taxonomy" id="3231512"/>
    <lineage>
        <taxon>Bacteria</taxon>
        <taxon>Bacillati</taxon>
        <taxon>Actinomycetota</taxon>
        <taxon>Actinomycetes</taxon>
        <taxon>Kitasatosporales</taxon>
        <taxon>Streptomycetaceae</taxon>
        <taxon>Streptomyces</taxon>
    </lineage>
</organism>
<proteinExistence type="predicted"/>